<protein>
    <submittedName>
        <fullName evidence="2">TraB/GumN family protein</fullName>
    </submittedName>
</protein>
<evidence type="ECO:0000313" key="2">
    <source>
        <dbReference type="EMBL" id="TFI57857.1"/>
    </source>
</evidence>
<dbReference type="InterPro" id="IPR002816">
    <property type="entry name" value="TraB/PrgY/GumN_fam"/>
</dbReference>
<dbReference type="InterPro" id="IPR047111">
    <property type="entry name" value="YbaP-like"/>
</dbReference>
<gene>
    <name evidence="2" type="ORF">E2493_12760</name>
</gene>
<evidence type="ECO:0000313" key="3">
    <source>
        <dbReference type="Proteomes" id="UP000298213"/>
    </source>
</evidence>
<feature type="chain" id="PRO_5021371674" evidence="1">
    <location>
        <begin position="26"/>
        <end position="303"/>
    </location>
</feature>
<reference evidence="2 3" key="1">
    <citation type="submission" date="2019-03" db="EMBL/GenBank/DDBJ databases">
        <title>Genome sequence of Sphingomonas sp. 17J27-24.</title>
        <authorList>
            <person name="Kim M."/>
            <person name="Maeng S."/>
            <person name="Sathiyaraj S."/>
        </authorList>
    </citation>
    <scope>NUCLEOTIDE SEQUENCE [LARGE SCALE GENOMIC DNA]</scope>
    <source>
        <strain evidence="2 3">17J27-24</strain>
    </source>
</reference>
<dbReference type="EMBL" id="SPDV01000022">
    <property type="protein sequence ID" value="TFI57857.1"/>
    <property type="molecule type" value="Genomic_DNA"/>
</dbReference>
<dbReference type="AlphaFoldDB" id="A0A4Y8ZQW9"/>
<feature type="signal peptide" evidence="1">
    <location>
        <begin position="1"/>
        <end position="25"/>
    </location>
</feature>
<evidence type="ECO:0000256" key="1">
    <source>
        <dbReference type="SAM" id="SignalP"/>
    </source>
</evidence>
<accession>A0A4Y8ZQW9</accession>
<dbReference type="PANTHER" id="PTHR40590">
    <property type="entry name" value="CYTOPLASMIC PROTEIN-RELATED"/>
    <property type="match status" value="1"/>
</dbReference>
<organism evidence="2 3">
    <name type="scientific">Sphingomonas parva</name>
    <dbReference type="NCBI Taxonomy" id="2555898"/>
    <lineage>
        <taxon>Bacteria</taxon>
        <taxon>Pseudomonadati</taxon>
        <taxon>Pseudomonadota</taxon>
        <taxon>Alphaproteobacteria</taxon>
        <taxon>Sphingomonadales</taxon>
        <taxon>Sphingomonadaceae</taxon>
        <taxon>Sphingomonas</taxon>
    </lineage>
</organism>
<dbReference type="PROSITE" id="PS51257">
    <property type="entry name" value="PROKAR_LIPOPROTEIN"/>
    <property type="match status" value="1"/>
</dbReference>
<keyword evidence="1" id="KW-0732">Signal</keyword>
<dbReference type="RefSeq" id="WP_135087364.1">
    <property type="nucleotide sequence ID" value="NZ_SPDV01000022.1"/>
</dbReference>
<dbReference type="Pfam" id="PF01963">
    <property type="entry name" value="TraB_PrgY_gumN"/>
    <property type="match status" value="1"/>
</dbReference>
<dbReference type="InterPro" id="IPR032710">
    <property type="entry name" value="NTF2-like_dom_sf"/>
</dbReference>
<dbReference type="PANTHER" id="PTHR40590:SF1">
    <property type="entry name" value="CYTOPLASMIC PROTEIN"/>
    <property type="match status" value="1"/>
</dbReference>
<proteinExistence type="predicted"/>
<dbReference type="OrthoDB" id="9806326at2"/>
<dbReference type="SUPFAM" id="SSF54427">
    <property type="entry name" value="NTF2-like"/>
    <property type="match status" value="1"/>
</dbReference>
<dbReference type="Proteomes" id="UP000298213">
    <property type="component" value="Unassembled WGS sequence"/>
</dbReference>
<sequence>MLKAIKTGLLGGIAVALALSGCASAPVAESNAAPGAARPAMWKLADEDTTIYLFGTFHLLPPELQWRTAAFDTALATADELVFEIANLDDQAAAASAMTRLGLSSGLPPLRERVPEEKRAALDAMVKDSGIPAAALDRFETWAAALALVSVTFKQLGVSGEAGVEKSLGAGYKASGKPVLGLETIEQQLGLFDRLPEEAQRTFLVGVLESPEDLREQFRKMLDAWSRGDEAGIAATFDEDAKLSPTLRQALLTDRNARWAEWLDARMDRPGTVFVAVGAGHLAGRDSVQSMLRSKGLKAKRIQ</sequence>
<dbReference type="CDD" id="cd14789">
    <property type="entry name" value="Tiki"/>
    <property type="match status" value="1"/>
</dbReference>
<keyword evidence="3" id="KW-1185">Reference proteome</keyword>
<comment type="caution">
    <text evidence="2">The sequence shown here is derived from an EMBL/GenBank/DDBJ whole genome shotgun (WGS) entry which is preliminary data.</text>
</comment>
<name>A0A4Y8ZQW9_9SPHN</name>